<reference evidence="3" key="1">
    <citation type="submission" date="2019-09" db="UniProtKB">
        <authorList>
            <consortium name="WormBaseParasite"/>
        </authorList>
    </citation>
    <scope>IDENTIFICATION</scope>
</reference>
<evidence type="ECO:0000313" key="2">
    <source>
        <dbReference type="Proteomes" id="UP000050761"/>
    </source>
</evidence>
<protein>
    <submittedName>
        <fullName evidence="3">BRCA2-interacting transcriptional repressor EMSY</fullName>
    </submittedName>
</protein>
<sequence>LRFFQEEKRIAQEAAKKKLAEQQANNERPNSPPHPVISVCVRPPAVAAGPDIVPSRIPIVISVPQLVLQNPSAHQPSMSQDLSMNAMPQSHSPVAGIRRAGSHPTTVTLGGGMQHVQGAAPNTQHNYVVFVTRTTDGMTIGQTAQPVYRSISNTAQTKRTPPTTPSLGRVQGGYMANVQTVSGNSAIFQTSAAGVSGAARGRVMQRTAAPRMFVQQAPQSGDRTYVVPQQQLRMVSAQRLAPPKRTIGQKAPMTAVMVPSRSVGQSHPLRAVPRGFTPSTRIMNVVMAPSSSVASSGSSQSLPMQSTSQPGGATMMMTTGQPTVRHPSPFSEATGVTVKRQLLAQNRQLGPSSRGASPQTVAQVVIAPPHQSVSEEQPPNQASATGPPPAAAPAQMGQSQGEEFSQGVRPHTSSPHTS</sequence>
<keyword evidence="2" id="KW-1185">Reference proteome</keyword>
<feature type="region of interest" description="Disordered" evidence="1">
    <location>
        <begin position="365"/>
        <end position="418"/>
    </location>
</feature>
<feature type="compositionally biased region" description="Low complexity" evidence="1">
    <location>
        <begin position="392"/>
        <end position="401"/>
    </location>
</feature>
<proteinExistence type="predicted"/>
<dbReference type="Proteomes" id="UP000050761">
    <property type="component" value="Unassembled WGS sequence"/>
</dbReference>
<evidence type="ECO:0000256" key="1">
    <source>
        <dbReference type="SAM" id="MobiDB-lite"/>
    </source>
</evidence>
<name>A0A183G7J1_HELPZ</name>
<organism evidence="2 3">
    <name type="scientific">Heligmosomoides polygyrus</name>
    <name type="common">Parasitic roundworm</name>
    <dbReference type="NCBI Taxonomy" id="6339"/>
    <lineage>
        <taxon>Eukaryota</taxon>
        <taxon>Metazoa</taxon>
        <taxon>Ecdysozoa</taxon>
        <taxon>Nematoda</taxon>
        <taxon>Chromadorea</taxon>
        <taxon>Rhabditida</taxon>
        <taxon>Rhabditina</taxon>
        <taxon>Rhabditomorpha</taxon>
        <taxon>Strongyloidea</taxon>
        <taxon>Heligmosomidae</taxon>
        <taxon>Heligmosomoides</taxon>
    </lineage>
</organism>
<dbReference type="AlphaFoldDB" id="A0A183G7J1"/>
<feature type="compositionally biased region" description="Low complexity" evidence="1">
    <location>
        <begin position="291"/>
        <end position="309"/>
    </location>
</feature>
<feature type="region of interest" description="Disordered" evidence="1">
    <location>
        <begin position="291"/>
        <end position="331"/>
    </location>
</feature>
<evidence type="ECO:0000313" key="3">
    <source>
        <dbReference type="WBParaSite" id="HPBE_0001776101-mRNA-1"/>
    </source>
</evidence>
<dbReference type="WBParaSite" id="HPBE_0001776101-mRNA-1">
    <property type="protein sequence ID" value="HPBE_0001776101-mRNA-1"/>
    <property type="gene ID" value="HPBE_0001776101"/>
</dbReference>
<feature type="compositionally biased region" description="Polar residues" evidence="1">
    <location>
        <begin position="371"/>
        <end position="380"/>
    </location>
</feature>
<accession>A0A183G7J1</accession>